<evidence type="ECO:0000313" key="1">
    <source>
        <dbReference type="EMBL" id="PZO40130.1"/>
    </source>
</evidence>
<dbReference type="Proteomes" id="UP000249081">
    <property type="component" value="Unassembled WGS sequence"/>
</dbReference>
<name>A0A2W4W6V4_9CYAN</name>
<evidence type="ECO:0000313" key="2">
    <source>
        <dbReference type="Proteomes" id="UP000249081"/>
    </source>
</evidence>
<protein>
    <submittedName>
        <fullName evidence="1">Uncharacterized protein</fullName>
    </submittedName>
</protein>
<organism evidence="1 2">
    <name type="scientific">Shackletoniella antarctica</name>
    <dbReference type="NCBI Taxonomy" id="268115"/>
    <lineage>
        <taxon>Bacteria</taxon>
        <taxon>Bacillati</taxon>
        <taxon>Cyanobacteriota</taxon>
        <taxon>Cyanophyceae</taxon>
        <taxon>Oculatellales</taxon>
        <taxon>Oculatellaceae</taxon>
        <taxon>Shackletoniella</taxon>
    </lineage>
</organism>
<sequence length="293" mass="30908">MRLGGCLVVLGIGQRAIALEAQPSLVEEVAPATVVLEARDLETPPSPTATSLALCPHTLEQPCAVSFDAATPATSLAPAAAPPEALALDPEAVAPSLDLDPAIIEGSPTLQRWLEEIPDVADEIRHRPSFRTRLRAGYAQFPSNGQIGGVAVAIEDAFVIPGTGLTASADYSRSWNGQREAYGGEARYYLLPLGGYVNIAPTVGYRSLSTPAYQTDGLDVGLRLMLVPSRGGGADLALSQRWVAPGSESEVGITSLAIGYAVTRQLRLGTDFQLQNSRFGQDSRFGLSLELLL</sequence>
<accession>A0A2W4W6V4</accession>
<gene>
    <name evidence="1" type="ORF">DCF17_12500</name>
</gene>
<dbReference type="AlphaFoldDB" id="A0A2W4W6V4"/>
<dbReference type="EMBL" id="QBMN01000080">
    <property type="protein sequence ID" value="PZO40130.1"/>
    <property type="molecule type" value="Genomic_DNA"/>
</dbReference>
<reference evidence="1 2" key="2">
    <citation type="submission" date="2018-06" db="EMBL/GenBank/DDBJ databases">
        <title>Metagenomic assembly of (sub)arctic Cyanobacteria and their associated microbiome from non-axenic cultures.</title>
        <authorList>
            <person name="Baurain D."/>
        </authorList>
    </citation>
    <scope>NUCLEOTIDE SEQUENCE [LARGE SCALE GENOMIC DNA]</scope>
    <source>
        <strain evidence="1">ULC041bin1</strain>
    </source>
</reference>
<proteinExistence type="predicted"/>
<reference evidence="2" key="1">
    <citation type="submission" date="2018-04" db="EMBL/GenBank/DDBJ databases">
        <authorList>
            <person name="Cornet L."/>
        </authorList>
    </citation>
    <scope>NUCLEOTIDE SEQUENCE [LARGE SCALE GENOMIC DNA]</scope>
</reference>
<comment type="caution">
    <text evidence="1">The sequence shown here is derived from an EMBL/GenBank/DDBJ whole genome shotgun (WGS) entry which is preliminary data.</text>
</comment>